<feature type="chain" id="PRO_5036474165" description="S-protein homolog" evidence="1">
    <location>
        <begin position="19"/>
        <end position="134"/>
    </location>
</feature>
<dbReference type="Proteomes" id="UP000886595">
    <property type="component" value="Unassembled WGS sequence"/>
</dbReference>
<accession>A0A8X7TGJ5</accession>
<comment type="caution">
    <text evidence="2">The sequence shown here is derived from an EMBL/GenBank/DDBJ whole genome shotgun (WGS) entry which is preliminary data.</text>
</comment>
<protein>
    <recommendedName>
        <fullName evidence="4">S-protein homolog</fullName>
    </recommendedName>
</protein>
<gene>
    <name evidence="2" type="ORF">Bca52824_090899</name>
</gene>
<evidence type="ECO:0000256" key="1">
    <source>
        <dbReference type="SAM" id="SignalP"/>
    </source>
</evidence>
<evidence type="ECO:0000313" key="2">
    <source>
        <dbReference type="EMBL" id="KAG2240256.1"/>
    </source>
</evidence>
<feature type="signal peptide" evidence="1">
    <location>
        <begin position="1"/>
        <end position="18"/>
    </location>
</feature>
<organism evidence="2 3">
    <name type="scientific">Brassica carinata</name>
    <name type="common">Ethiopian mustard</name>
    <name type="synonym">Abyssinian cabbage</name>
    <dbReference type="NCBI Taxonomy" id="52824"/>
    <lineage>
        <taxon>Eukaryota</taxon>
        <taxon>Viridiplantae</taxon>
        <taxon>Streptophyta</taxon>
        <taxon>Embryophyta</taxon>
        <taxon>Tracheophyta</taxon>
        <taxon>Spermatophyta</taxon>
        <taxon>Magnoliopsida</taxon>
        <taxon>eudicotyledons</taxon>
        <taxon>Gunneridae</taxon>
        <taxon>Pentapetalae</taxon>
        <taxon>rosids</taxon>
        <taxon>malvids</taxon>
        <taxon>Brassicales</taxon>
        <taxon>Brassicaceae</taxon>
        <taxon>Brassiceae</taxon>
        <taxon>Brassica</taxon>
    </lineage>
</organism>
<proteinExistence type="predicted"/>
<evidence type="ECO:0000313" key="3">
    <source>
        <dbReference type="Proteomes" id="UP000886595"/>
    </source>
</evidence>
<keyword evidence="1" id="KW-0732">Signal</keyword>
<keyword evidence="3" id="KW-1185">Reference proteome</keyword>
<dbReference type="EMBL" id="JAAMPC010001583">
    <property type="protein sequence ID" value="KAG2240256.1"/>
    <property type="molecule type" value="Genomic_DNA"/>
</dbReference>
<sequence length="134" mass="15373">MTTICWAVAMAIVRAVQALLNIGVIMQQQLELFIHHIINHVKFDANEGIINLKNALSFIKSLGVLVESHCGSYDQQLVWRKCTHPHRIYQHDLTTYSCNLEVHNVLIIGFGDFKGKLYWICRIYGKEVGDKEYA</sequence>
<dbReference type="AlphaFoldDB" id="A0A8X7TGJ5"/>
<name>A0A8X7TGJ5_BRACI</name>
<reference evidence="2 3" key="1">
    <citation type="submission" date="2020-02" db="EMBL/GenBank/DDBJ databases">
        <authorList>
            <person name="Ma Q."/>
            <person name="Huang Y."/>
            <person name="Song X."/>
            <person name="Pei D."/>
        </authorList>
    </citation>
    <scope>NUCLEOTIDE SEQUENCE [LARGE SCALE GENOMIC DNA]</scope>
    <source>
        <strain evidence="2">Sxm20200214</strain>
        <tissue evidence="2">Leaf</tissue>
    </source>
</reference>
<evidence type="ECO:0008006" key="4">
    <source>
        <dbReference type="Google" id="ProtNLM"/>
    </source>
</evidence>